<dbReference type="AlphaFoldDB" id="A0AAD4BRZ5"/>
<dbReference type="InterPro" id="IPR012981">
    <property type="entry name" value="PIH1_N"/>
</dbReference>
<reference evidence="4" key="1">
    <citation type="submission" date="2019-10" db="EMBL/GenBank/DDBJ databases">
        <authorList>
            <consortium name="DOE Joint Genome Institute"/>
            <person name="Kuo A."/>
            <person name="Miyauchi S."/>
            <person name="Kiss E."/>
            <person name="Drula E."/>
            <person name="Kohler A."/>
            <person name="Sanchez-Garcia M."/>
            <person name="Andreopoulos B."/>
            <person name="Barry K.W."/>
            <person name="Bonito G."/>
            <person name="Buee M."/>
            <person name="Carver A."/>
            <person name="Chen C."/>
            <person name="Cichocki N."/>
            <person name="Clum A."/>
            <person name="Culley D."/>
            <person name="Crous P.W."/>
            <person name="Fauchery L."/>
            <person name="Girlanda M."/>
            <person name="Hayes R."/>
            <person name="Keri Z."/>
            <person name="LaButti K."/>
            <person name="Lipzen A."/>
            <person name="Lombard V."/>
            <person name="Magnuson J."/>
            <person name="Maillard F."/>
            <person name="Morin E."/>
            <person name="Murat C."/>
            <person name="Nolan M."/>
            <person name="Ohm R."/>
            <person name="Pangilinan J."/>
            <person name="Pereira M."/>
            <person name="Perotto S."/>
            <person name="Peter M."/>
            <person name="Riley R."/>
            <person name="Sitrit Y."/>
            <person name="Stielow B."/>
            <person name="Szollosi G."/>
            <person name="Zifcakova L."/>
            <person name="Stursova M."/>
            <person name="Spatafora J.W."/>
            <person name="Tedersoo L."/>
            <person name="Vaario L.-M."/>
            <person name="Yamada A."/>
            <person name="Yan M."/>
            <person name="Wang P."/>
            <person name="Xu J."/>
            <person name="Bruns T."/>
            <person name="Baldrian P."/>
            <person name="Vilgalys R."/>
            <person name="Henrissat B."/>
            <person name="Grigoriev I.V."/>
            <person name="Hibbett D."/>
            <person name="Nagy L.G."/>
            <person name="Martin F.M."/>
        </authorList>
    </citation>
    <scope>NUCLEOTIDE SEQUENCE</scope>
    <source>
        <strain evidence="4">BED1</strain>
    </source>
</reference>
<accession>A0AAD4BRZ5</accession>
<dbReference type="Proteomes" id="UP001194468">
    <property type="component" value="Unassembled WGS sequence"/>
</dbReference>
<dbReference type="GO" id="GO:0005737">
    <property type="term" value="C:cytoplasm"/>
    <property type="evidence" value="ECO:0007669"/>
    <property type="project" value="TreeGrafter"/>
</dbReference>
<dbReference type="EMBL" id="WHUW01000016">
    <property type="protein sequence ID" value="KAF8438659.1"/>
    <property type="molecule type" value="Genomic_DNA"/>
</dbReference>
<feature type="compositionally biased region" description="Polar residues" evidence="2">
    <location>
        <begin position="202"/>
        <end position="221"/>
    </location>
</feature>
<dbReference type="PANTHER" id="PTHR22997:SF0">
    <property type="entry name" value="PIH1 DOMAIN-CONTAINING PROTEIN 1"/>
    <property type="match status" value="1"/>
</dbReference>
<dbReference type="Pfam" id="PF08190">
    <property type="entry name" value="PIH1"/>
    <property type="match status" value="1"/>
</dbReference>
<comment type="similarity">
    <text evidence="1">Belongs to the PIH1 family.</text>
</comment>
<evidence type="ECO:0000256" key="2">
    <source>
        <dbReference type="SAM" id="MobiDB-lite"/>
    </source>
</evidence>
<organism evidence="4 5">
    <name type="scientific">Boletus edulis BED1</name>
    <dbReference type="NCBI Taxonomy" id="1328754"/>
    <lineage>
        <taxon>Eukaryota</taxon>
        <taxon>Fungi</taxon>
        <taxon>Dikarya</taxon>
        <taxon>Basidiomycota</taxon>
        <taxon>Agaricomycotina</taxon>
        <taxon>Agaricomycetes</taxon>
        <taxon>Agaricomycetidae</taxon>
        <taxon>Boletales</taxon>
        <taxon>Boletineae</taxon>
        <taxon>Boletaceae</taxon>
        <taxon>Boletoideae</taxon>
        <taxon>Boletus</taxon>
    </lineage>
</organism>
<dbReference type="InterPro" id="IPR050734">
    <property type="entry name" value="PIH1/Kintoun_subfamily"/>
</dbReference>
<dbReference type="PANTHER" id="PTHR22997">
    <property type="entry name" value="PIH1 DOMAIN-CONTAINING PROTEIN 1"/>
    <property type="match status" value="1"/>
</dbReference>
<protein>
    <submittedName>
        <fullName evidence="4">Pre-RNA processing PIH1/Nop17-domain-containing protein</fullName>
    </submittedName>
</protein>
<reference evidence="4" key="2">
    <citation type="journal article" date="2020" name="Nat. Commun.">
        <title>Large-scale genome sequencing of mycorrhizal fungi provides insights into the early evolution of symbiotic traits.</title>
        <authorList>
            <person name="Miyauchi S."/>
            <person name="Kiss E."/>
            <person name="Kuo A."/>
            <person name="Drula E."/>
            <person name="Kohler A."/>
            <person name="Sanchez-Garcia M."/>
            <person name="Morin E."/>
            <person name="Andreopoulos B."/>
            <person name="Barry K.W."/>
            <person name="Bonito G."/>
            <person name="Buee M."/>
            <person name="Carver A."/>
            <person name="Chen C."/>
            <person name="Cichocki N."/>
            <person name="Clum A."/>
            <person name="Culley D."/>
            <person name="Crous P.W."/>
            <person name="Fauchery L."/>
            <person name="Girlanda M."/>
            <person name="Hayes R.D."/>
            <person name="Keri Z."/>
            <person name="LaButti K."/>
            <person name="Lipzen A."/>
            <person name="Lombard V."/>
            <person name="Magnuson J."/>
            <person name="Maillard F."/>
            <person name="Murat C."/>
            <person name="Nolan M."/>
            <person name="Ohm R.A."/>
            <person name="Pangilinan J."/>
            <person name="Pereira M.F."/>
            <person name="Perotto S."/>
            <person name="Peter M."/>
            <person name="Pfister S."/>
            <person name="Riley R."/>
            <person name="Sitrit Y."/>
            <person name="Stielow J.B."/>
            <person name="Szollosi G."/>
            <person name="Zifcakova L."/>
            <person name="Stursova M."/>
            <person name="Spatafora J.W."/>
            <person name="Tedersoo L."/>
            <person name="Vaario L.M."/>
            <person name="Yamada A."/>
            <person name="Yan M."/>
            <person name="Wang P."/>
            <person name="Xu J."/>
            <person name="Bruns T."/>
            <person name="Baldrian P."/>
            <person name="Vilgalys R."/>
            <person name="Dunand C."/>
            <person name="Henrissat B."/>
            <person name="Grigoriev I.V."/>
            <person name="Hibbett D."/>
            <person name="Nagy L.G."/>
            <person name="Martin F.M."/>
        </authorList>
    </citation>
    <scope>NUCLEOTIDE SEQUENCE</scope>
    <source>
        <strain evidence="4">BED1</strain>
    </source>
</reference>
<gene>
    <name evidence="4" type="ORF">L210DRAFT_1056898</name>
</gene>
<evidence type="ECO:0000256" key="1">
    <source>
        <dbReference type="ARBA" id="ARBA00008511"/>
    </source>
</evidence>
<sequence>MQTTTPAKVSIALNPVPGFCVKSRATNDALVRLLAPDASDIHVKKGLKIFINIAWDQNIPPPPPASDDAIQRAMQGLDVDESNPEAWFVPIVLSDARRDSDKAGRSAIVFDCGLHPSIKSRCLKDPDFKSFIIELAFQRIETQTPLVLSRQISMPNIASKGKPQSRRVLVSAALYPPGHPNHQAPPTLIQEIADQPTRVPQKTQPKTILKQSSTKTPNSQHRIPAWSCAQQGASIRIVFDVPGVARAVIPDSTLDVEPRRILLHIPALYDLDLNLDASDAELVSVFGKNDTFNEALKLKRMRNLDVDNARAEWRVADRTIVLLA</sequence>
<feature type="region of interest" description="Disordered" evidence="2">
    <location>
        <begin position="202"/>
        <end position="222"/>
    </location>
</feature>
<evidence type="ECO:0000313" key="4">
    <source>
        <dbReference type="EMBL" id="KAF8438659.1"/>
    </source>
</evidence>
<proteinExistence type="inferred from homology"/>
<keyword evidence="5" id="KW-1185">Reference proteome</keyword>
<comment type="caution">
    <text evidence="4">The sequence shown here is derived from an EMBL/GenBank/DDBJ whole genome shotgun (WGS) entry which is preliminary data.</text>
</comment>
<name>A0AAD4BRZ5_BOLED</name>
<evidence type="ECO:0000259" key="3">
    <source>
        <dbReference type="Pfam" id="PF08190"/>
    </source>
</evidence>
<evidence type="ECO:0000313" key="5">
    <source>
        <dbReference type="Proteomes" id="UP001194468"/>
    </source>
</evidence>
<feature type="domain" description="PIH1 N-terminal" evidence="3">
    <location>
        <begin position="44"/>
        <end position="168"/>
    </location>
</feature>